<dbReference type="InterPro" id="IPR051043">
    <property type="entry name" value="Sulfatase_Mod_Factor_Kinase"/>
</dbReference>
<dbReference type="PROSITE" id="PS51257">
    <property type="entry name" value="PROKAR_LIPOPROTEIN"/>
    <property type="match status" value="1"/>
</dbReference>
<accession>A0ABU5Q7K0</accession>
<gene>
    <name evidence="3" type="ORF">VB248_05475</name>
</gene>
<dbReference type="RefSeq" id="WP_323295737.1">
    <property type="nucleotide sequence ID" value="NZ_JAYFUM010000006.1"/>
</dbReference>
<dbReference type="InterPro" id="IPR005532">
    <property type="entry name" value="SUMF_dom"/>
</dbReference>
<dbReference type="SUPFAM" id="SSF56436">
    <property type="entry name" value="C-type lectin-like"/>
    <property type="match status" value="1"/>
</dbReference>
<evidence type="ECO:0000313" key="4">
    <source>
        <dbReference type="Proteomes" id="UP001302949"/>
    </source>
</evidence>
<evidence type="ECO:0000259" key="2">
    <source>
        <dbReference type="Pfam" id="PF03781"/>
    </source>
</evidence>
<protein>
    <submittedName>
        <fullName evidence="3">SUMF1/EgtB/PvdO family nonheme iron enzyme</fullName>
    </submittedName>
</protein>
<dbReference type="Gene3D" id="3.90.1580.10">
    <property type="entry name" value="paralog of FGE (formylglycine-generating enzyme)"/>
    <property type="match status" value="1"/>
</dbReference>
<dbReference type="InterPro" id="IPR042095">
    <property type="entry name" value="SUMF_sf"/>
</dbReference>
<feature type="domain" description="Sulfatase-modifying factor enzyme-like" evidence="2">
    <location>
        <begin position="220"/>
        <end position="436"/>
    </location>
</feature>
<dbReference type="PANTHER" id="PTHR23150:SF19">
    <property type="entry name" value="FORMYLGLYCINE-GENERATING ENZYME"/>
    <property type="match status" value="1"/>
</dbReference>
<dbReference type="InterPro" id="IPR016187">
    <property type="entry name" value="CTDL_fold"/>
</dbReference>
<dbReference type="Proteomes" id="UP001302949">
    <property type="component" value="Unassembled WGS sequence"/>
</dbReference>
<dbReference type="EMBL" id="JAYFUM010000006">
    <property type="protein sequence ID" value="MEA5138568.1"/>
    <property type="molecule type" value="Genomic_DNA"/>
</dbReference>
<evidence type="ECO:0000256" key="1">
    <source>
        <dbReference type="SAM" id="SignalP"/>
    </source>
</evidence>
<feature type="chain" id="PRO_5047495321" evidence="1">
    <location>
        <begin position="20"/>
        <end position="439"/>
    </location>
</feature>
<dbReference type="PANTHER" id="PTHR23150">
    <property type="entry name" value="SULFATASE MODIFYING FACTOR 1, 2"/>
    <property type="match status" value="1"/>
</dbReference>
<keyword evidence="1" id="KW-0732">Signal</keyword>
<feature type="signal peptide" evidence="1">
    <location>
        <begin position="1"/>
        <end position="19"/>
    </location>
</feature>
<comment type="caution">
    <text evidence="3">The sequence shown here is derived from an EMBL/GenBank/DDBJ whole genome shotgun (WGS) entry which is preliminary data.</text>
</comment>
<keyword evidence="4" id="KW-1185">Reference proteome</keyword>
<organism evidence="3 4">
    <name type="scientific">Arcicella rigui</name>
    <dbReference type="NCBI Taxonomy" id="797020"/>
    <lineage>
        <taxon>Bacteria</taxon>
        <taxon>Pseudomonadati</taxon>
        <taxon>Bacteroidota</taxon>
        <taxon>Cytophagia</taxon>
        <taxon>Cytophagales</taxon>
        <taxon>Flectobacillaceae</taxon>
        <taxon>Arcicella</taxon>
    </lineage>
</organism>
<evidence type="ECO:0000313" key="3">
    <source>
        <dbReference type="EMBL" id="MEA5138568.1"/>
    </source>
</evidence>
<reference evidence="3 4" key="1">
    <citation type="submission" date="2023-12" db="EMBL/GenBank/DDBJ databases">
        <title>Novel species of the genus Arcicella isolated from rivers.</title>
        <authorList>
            <person name="Lu H."/>
        </authorList>
    </citation>
    <scope>NUCLEOTIDE SEQUENCE [LARGE SCALE GENOMIC DNA]</scope>
    <source>
        <strain evidence="3 4">KCTC 23307</strain>
    </source>
</reference>
<proteinExistence type="predicted"/>
<name>A0ABU5Q7K0_9BACT</name>
<dbReference type="Pfam" id="PF03781">
    <property type="entry name" value="FGE-sulfatase"/>
    <property type="match status" value="1"/>
</dbReference>
<sequence length="439" mass="48534">MSKRNYICLILAFLGTACSLELPVVTSKSIKQCTFPSNIIVTNPESSNLSKIALSIGGSSSDVSNVAWKISENGSEIFSSSELSPTTTLSKDGTYSINCKITTSCGTSTDLSTKSYIVSSCIKPTGILATSSSSTPLDLDLAIDGNLQDIVSVVWLISKDGTEIYKSDIQRNSPFSIKSPTLTTDGSLIVKAQITNKCNLTYDLQNQYTYNIPTKLVIPTIFVEGGAFNMGGTDPDTLFIELPVHNVILSDFYIGKYEITQSQWFAVMGSNPSYFSKFCDNCPVEQVSWDDAQEFLSKLNKLTGKSYRLPTEAEWEFAARGGNKSKGYLYSGSNDINKVAWYTINSDNQIHEVGLLSGNELGINDMTGNVNEWCFDWYSSDYYKISPINNPINKSVDVYKVYRGGGWNWEPKFSRNSNRAAIEPTVRYYNIGFRVAYSK</sequence>